<gene>
    <name evidence="1" type="ORF">DLM77_15375</name>
</gene>
<proteinExistence type="predicted"/>
<protein>
    <recommendedName>
        <fullName evidence="3">Protein NO VEIN C-terminal domain-containing protein</fullName>
    </recommendedName>
</protein>
<dbReference type="Proteomes" id="UP000285569">
    <property type="component" value="Unassembled WGS sequence"/>
</dbReference>
<evidence type="ECO:0000313" key="2">
    <source>
        <dbReference type="Proteomes" id="UP000285569"/>
    </source>
</evidence>
<dbReference type="InterPro" id="IPR011856">
    <property type="entry name" value="tRNA_endonuc-like_dom_sf"/>
</dbReference>
<name>A0ABX9M0H7_9LEPT</name>
<dbReference type="Gene3D" id="3.40.1350.10">
    <property type="match status" value="1"/>
</dbReference>
<dbReference type="EMBL" id="QHCR01000007">
    <property type="protein sequence ID" value="RHX78791.1"/>
    <property type="molecule type" value="Genomic_DNA"/>
</dbReference>
<reference evidence="2" key="1">
    <citation type="submission" date="2018-05" db="EMBL/GenBank/DDBJ databases">
        <title>Leptospira yasudae sp. nov. and Leptospira stimsonii sp. nov., two pathogenic species of the genus Leptospira isolated from environmental sources.</title>
        <authorList>
            <person name="Casanovas-Massana A."/>
            <person name="Hamond C."/>
            <person name="Santos L.A."/>
            <person name="Hacker K.P."/>
            <person name="Balassiano I."/>
            <person name="Medeiros M.A."/>
            <person name="Reis M.G."/>
            <person name="Ko A.I."/>
            <person name="Wunder E.A."/>
        </authorList>
    </citation>
    <scope>NUCLEOTIDE SEQUENCE [LARGE SCALE GENOMIC DNA]</scope>
    <source>
        <strain evidence="2">B21</strain>
    </source>
</reference>
<evidence type="ECO:0000313" key="1">
    <source>
        <dbReference type="EMBL" id="RHX78791.1"/>
    </source>
</evidence>
<comment type="caution">
    <text evidence="1">The sequence shown here is derived from an EMBL/GenBank/DDBJ whole genome shotgun (WGS) entry which is preliminary data.</text>
</comment>
<evidence type="ECO:0008006" key="3">
    <source>
        <dbReference type="Google" id="ProtNLM"/>
    </source>
</evidence>
<keyword evidence="2" id="KW-1185">Reference proteome</keyword>
<sequence>MEELKSPPNLLGDKEYQKKARLALPILVRQASVSQKIYYSDLASELDMPNPRNLNYVLGEIGNSLLELSKIWNEKVPPIQCIVISKSTELPGEGINWFIEKSEDFKNGSPSEKKQLLNEMLFDVFHYEKWSKVLEHFNLEANNLPIKTFTKYNGSALRIKPNGGGESEFHKNLKETISKNPDLLNLKDYGIGKTEYLFPSADTIDVLFENNKSIVGIEVKSKISNEADIIRGMFQCIKYESLIEAQNRVNGFRKKIRVILVLENEFPINLIPMKNVLSIDVMDLLSEKIKNDEKLRGLEK</sequence>
<accession>A0ABX9M0H7</accession>
<reference evidence="1 2" key="2">
    <citation type="journal article" date="2020" name="Int. J. Syst. Evol. Microbiol.">
        <title>Leptospira yasudae sp. nov. and Leptospira stimsonii sp. nov., two new species of the pathogenic group isolated from environmental sources.</title>
        <authorList>
            <person name="Casanovas-Massana A."/>
            <person name="Hamond C."/>
            <person name="Santos L.A."/>
            <person name="de Oliveira D."/>
            <person name="Hacker K.P."/>
            <person name="Balassiano I."/>
            <person name="Costa F."/>
            <person name="Medeiros M.A."/>
            <person name="Reis M.G."/>
            <person name="Ko A.I."/>
            <person name="Wunder E.A."/>
        </authorList>
    </citation>
    <scope>NUCLEOTIDE SEQUENCE [LARGE SCALE GENOMIC DNA]</scope>
    <source>
        <strain evidence="1 2">B21</strain>
    </source>
</reference>
<organism evidence="1 2">
    <name type="scientific">Leptospira yasudae</name>
    <dbReference type="NCBI Taxonomy" id="2202201"/>
    <lineage>
        <taxon>Bacteria</taxon>
        <taxon>Pseudomonadati</taxon>
        <taxon>Spirochaetota</taxon>
        <taxon>Spirochaetia</taxon>
        <taxon>Leptospirales</taxon>
        <taxon>Leptospiraceae</taxon>
        <taxon>Leptospira</taxon>
    </lineage>
</organism>